<dbReference type="AlphaFoldDB" id="A0A1R3IQX4"/>
<gene>
    <name evidence="1" type="ORF">CCACVL1_10501</name>
</gene>
<reference evidence="1 2" key="1">
    <citation type="submission" date="2013-09" db="EMBL/GenBank/DDBJ databases">
        <title>Corchorus capsularis genome sequencing.</title>
        <authorList>
            <person name="Alam M."/>
            <person name="Haque M.S."/>
            <person name="Islam M.S."/>
            <person name="Emdad E.M."/>
            <person name="Islam M.M."/>
            <person name="Ahmed B."/>
            <person name="Halim A."/>
            <person name="Hossen Q.M.M."/>
            <person name="Hossain M.Z."/>
            <person name="Ahmed R."/>
            <person name="Khan M.M."/>
            <person name="Islam R."/>
            <person name="Rashid M.M."/>
            <person name="Khan S.A."/>
            <person name="Rahman M.S."/>
            <person name="Alam M."/>
        </authorList>
    </citation>
    <scope>NUCLEOTIDE SEQUENCE [LARGE SCALE GENOMIC DNA]</scope>
    <source>
        <strain evidence="2">cv. CVL-1</strain>
        <tissue evidence="1">Whole seedling</tissue>
    </source>
</reference>
<dbReference type="EMBL" id="AWWV01009654">
    <property type="protein sequence ID" value="OMO84988.1"/>
    <property type="molecule type" value="Genomic_DNA"/>
</dbReference>
<evidence type="ECO:0000313" key="2">
    <source>
        <dbReference type="Proteomes" id="UP000188268"/>
    </source>
</evidence>
<dbReference type="Gramene" id="OMO84988">
    <property type="protein sequence ID" value="OMO84988"/>
    <property type="gene ID" value="CCACVL1_10501"/>
</dbReference>
<sequence length="100" mass="10993">MFGESAPIADGKTAAAEAEDPMARLASLTSFFPIRSLPWSELNRENLAVTSLHHLRRHHDSRWLTTASSDGGFSATTTLIIHEELRVGMASGLRQFARIC</sequence>
<comment type="caution">
    <text evidence="1">The sequence shown here is derived from an EMBL/GenBank/DDBJ whole genome shotgun (WGS) entry which is preliminary data.</text>
</comment>
<dbReference type="Proteomes" id="UP000188268">
    <property type="component" value="Unassembled WGS sequence"/>
</dbReference>
<organism evidence="1 2">
    <name type="scientific">Corchorus capsularis</name>
    <name type="common">Jute</name>
    <dbReference type="NCBI Taxonomy" id="210143"/>
    <lineage>
        <taxon>Eukaryota</taxon>
        <taxon>Viridiplantae</taxon>
        <taxon>Streptophyta</taxon>
        <taxon>Embryophyta</taxon>
        <taxon>Tracheophyta</taxon>
        <taxon>Spermatophyta</taxon>
        <taxon>Magnoliopsida</taxon>
        <taxon>eudicotyledons</taxon>
        <taxon>Gunneridae</taxon>
        <taxon>Pentapetalae</taxon>
        <taxon>rosids</taxon>
        <taxon>malvids</taxon>
        <taxon>Malvales</taxon>
        <taxon>Malvaceae</taxon>
        <taxon>Grewioideae</taxon>
        <taxon>Apeibeae</taxon>
        <taxon>Corchorus</taxon>
    </lineage>
</organism>
<name>A0A1R3IQX4_COCAP</name>
<accession>A0A1R3IQX4</accession>
<protein>
    <submittedName>
        <fullName evidence="1">Urease accessory protein UreF</fullName>
    </submittedName>
</protein>
<evidence type="ECO:0000313" key="1">
    <source>
        <dbReference type="EMBL" id="OMO84988.1"/>
    </source>
</evidence>
<keyword evidence="2" id="KW-1185">Reference proteome</keyword>
<proteinExistence type="predicted"/>